<dbReference type="InterPro" id="IPR035979">
    <property type="entry name" value="RBD_domain_sf"/>
</dbReference>
<evidence type="ECO:0000313" key="7">
    <source>
        <dbReference type="Proteomes" id="UP001159363"/>
    </source>
</evidence>
<accession>A0ABQ9G5I3</accession>
<comment type="similarity">
    <text evidence="2">Belongs to the ARS2 family.</text>
</comment>
<proteinExistence type="inferred from homology"/>
<dbReference type="SUPFAM" id="SSF54928">
    <property type="entry name" value="RNA-binding domain, RBD"/>
    <property type="match status" value="1"/>
</dbReference>
<dbReference type="Pfam" id="PF04959">
    <property type="entry name" value="ARS2"/>
    <property type="match status" value="1"/>
</dbReference>
<protein>
    <recommendedName>
        <fullName evidence="5">SERRATE/Ars2 C-terminal domain-containing protein</fullName>
    </recommendedName>
</protein>
<dbReference type="Proteomes" id="UP001159363">
    <property type="component" value="Chromosome 14"/>
</dbReference>
<keyword evidence="7" id="KW-1185">Reference proteome</keyword>
<evidence type="ECO:0000256" key="2">
    <source>
        <dbReference type="ARBA" id="ARBA00005407"/>
    </source>
</evidence>
<feature type="domain" description="SERRATE/Ars2 C-terminal" evidence="5">
    <location>
        <begin position="603"/>
        <end position="718"/>
    </location>
</feature>
<dbReference type="PANTHER" id="PTHR13165:SF0">
    <property type="entry name" value="SERRATE RNA EFFECTOR MOLECULE HOMOLOG"/>
    <property type="match status" value="1"/>
</dbReference>
<feature type="compositionally biased region" description="Basic and acidic residues" evidence="4">
    <location>
        <begin position="76"/>
        <end position="85"/>
    </location>
</feature>
<comment type="caution">
    <text evidence="6">The sequence shown here is derived from an EMBL/GenBank/DDBJ whole genome shotgun (WGS) entry which is preliminary data.</text>
</comment>
<dbReference type="PANTHER" id="PTHR13165">
    <property type="entry name" value="ARSENITE-RESISTANCE PROTEIN 2"/>
    <property type="match status" value="1"/>
</dbReference>
<organism evidence="6 7">
    <name type="scientific">Dryococelus australis</name>
    <dbReference type="NCBI Taxonomy" id="614101"/>
    <lineage>
        <taxon>Eukaryota</taxon>
        <taxon>Metazoa</taxon>
        <taxon>Ecdysozoa</taxon>
        <taxon>Arthropoda</taxon>
        <taxon>Hexapoda</taxon>
        <taxon>Insecta</taxon>
        <taxon>Pterygota</taxon>
        <taxon>Neoptera</taxon>
        <taxon>Polyneoptera</taxon>
        <taxon>Phasmatodea</taxon>
        <taxon>Verophasmatodea</taxon>
        <taxon>Anareolatae</taxon>
        <taxon>Phasmatidae</taxon>
        <taxon>Eurycanthinae</taxon>
        <taxon>Dryococelus</taxon>
    </lineage>
</organism>
<evidence type="ECO:0000256" key="3">
    <source>
        <dbReference type="ARBA" id="ARBA00023242"/>
    </source>
</evidence>
<dbReference type="InterPro" id="IPR012677">
    <property type="entry name" value="Nucleotide-bd_a/b_plait_sf"/>
</dbReference>
<evidence type="ECO:0000313" key="6">
    <source>
        <dbReference type="EMBL" id="KAJ8867715.1"/>
    </source>
</evidence>
<evidence type="ECO:0000259" key="5">
    <source>
        <dbReference type="Pfam" id="PF04959"/>
    </source>
</evidence>
<evidence type="ECO:0000256" key="1">
    <source>
        <dbReference type="ARBA" id="ARBA00004123"/>
    </source>
</evidence>
<keyword evidence="3" id="KW-0539">Nucleus</keyword>
<name>A0ABQ9G5I3_9NEOP</name>
<feature type="compositionally biased region" description="Acidic residues" evidence="4">
    <location>
        <begin position="61"/>
        <end position="70"/>
    </location>
</feature>
<feature type="region of interest" description="Disordered" evidence="4">
    <location>
        <begin position="46"/>
        <end position="102"/>
    </location>
</feature>
<feature type="compositionally biased region" description="Basic and acidic residues" evidence="4">
    <location>
        <begin position="329"/>
        <end position="367"/>
    </location>
</feature>
<gene>
    <name evidence="6" type="ORF">PR048_031518</name>
</gene>
<comment type="subcellular location">
    <subcellularLocation>
        <location evidence="1">Nucleus</location>
    </subcellularLocation>
</comment>
<sequence>MDRESTRTLDSIDDFRCKKNVKKKFKGFVAEDQHDLMEGVAQGWHCELADEEPPPPGLEGDQSDDDEDDTVLAKLKVTESKPKPEIKKRKRSESMEPETEENKSDVEMEDICVCFIQYLSLYLCCNLEDALLLYNNPYLFKYKTKKLIQPHSQFQCQSLKERNVHRKCKLWFHVGNHPNNIMKSICQQMSATLGRNSKFENGFELVIYKVKLDFINTQNLLVLLDYSVTILGGGCVNFLGVLDFSDEVLKFSEPVLNFSEAVLNFFEEVLNLSKEVLNLSKEVLNLSKEVLYLSEAVLNFSKALILFKAVVILFKVLLILFKSDKEDSTLKLDKPSNEEEEEEPKKVEGEVTVKTEEKPSEPEEPKPRPLHRTVSIFLRTLAPSITKQEVEAMCQRYPGFMRVAIADPQPERKWFRRGWVTFERHVNIKEICWNLNNIRLRDCELGALVNRDLSRRIRTVSGITVHKQVVRNDIKNSARIVHNLDSRNGLWLDKEDSAEIKTEDVSVPSFGLVSKNPVLKNITDYLIEEAPAEEEELLGHSGDHEDGQLADDSGSFERDETLIMVLDRLLLYLRIVHSVDYYNHCEYPNEDEMPNRCGIMHARATPPTSKVTPQELSDYCRMFENKVSCFLQPPAPTLDEDYDKLGCKDPDIEVEKFIQSNTQELAKDKWLCPLSGKKFKGPEFVRKHIFNKHAEKVEEVKKEEQFDTYKRDAKRLSLVVVPGQGSQKIDYSKLFDGNIGDFILKKKK</sequence>
<dbReference type="Gene3D" id="3.30.70.330">
    <property type="match status" value="1"/>
</dbReference>
<dbReference type="InterPro" id="IPR007042">
    <property type="entry name" value="SERRATE/Ars2_C"/>
</dbReference>
<dbReference type="EMBL" id="JARBHB010000015">
    <property type="protein sequence ID" value="KAJ8867715.1"/>
    <property type="molecule type" value="Genomic_DNA"/>
</dbReference>
<dbReference type="InterPro" id="IPR039727">
    <property type="entry name" value="SE/Ars2"/>
</dbReference>
<feature type="region of interest" description="Disordered" evidence="4">
    <location>
        <begin position="329"/>
        <end position="369"/>
    </location>
</feature>
<reference evidence="6 7" key="1">
    <citation type="submission" date="2023-02" db="EMBL/GenBank/DDBJ databases">
        <title>LHISI_Scaffold_Assembly.</title>
        <authorList>
            <person name="Stuart O.P."/>
            <person name="Cleave R."/>
            <person name="Magrath M.J.L."/>
            <person name="Mikheyev A.S."/>
        </authorList>
    </citation>
    <scope>NUCLEOTIDE SEQUENCE [LARGE SCALE GENOMIC DNA]</scope>
    <source>
        <strain evidence="6">Daus_M_001</strain>
        <tissue evidence="6">Leg muscle</tissue>
    </source>
</reference>
<evidence type="ECO:0000256" key="4">
    <source>
        <dbReference type="SAM" id="MobiDB-lite"/>
    </source>
</evidence>